<evidence type="ECO:0000313" key="4">
    <source>
        <dbReference type="EMBL" id="GAP66237.1"/>
    </source>
</evidence>
<evidence type="ECO:0000313" key="5">
    <source>
        <dbReference type="Proteomes" id="UP000253740"/>
    </source>
</evidence>
<dbReference type="EMBL" id="DF970195">
    <property type="protein sequence ID" value="GAP66237.1"/>
    <property type="molecule type" value="Genomic_DNA"/>
</dbReference>
<evidence type="ECO:0000313" key="3">
    <source>
        <dbReference type="EMBL" id="GAN45709.1"/>
    </source>
</evidence>
<dbReference type="HOGENOM" id="CLU_1977381_0_0_6"/>
<evidence type="ECO:0000256" key="1">
    <source>
        <dbReference type="ARBA" id="ARBA00023012"/>
    </source>
</evidence>
<dbReference type="Gene3D" id="1.20.120.160">
    <property type="entry name" value="HPT domain"/>
    <property type="match status" value="1"/>
</dbReference>
<reference evidence="4" key="2">
    <citation type="submission" date="2015-08" db="EMBL/GenBank/DDBJ databases">
        <title>Complete DNA Sequence of Pseudomonas syringae pv. actinidiae, the Causal Agent of Kiwifruit Canker Disease.</title>
        <authorList>
            <person name="Rikkerink E.H.A."/>
            <person name="Fineran P.C."/>
        </authorList>
    </citation>
    <scope>NUCLEOTIDE SEQUENCE</scope>
    <source>
        <strain evidence="4">SkMP5</strain>
    </source>
</reference>
<protein>
    <submittedName>
        <fullName evidence="4">Chemotaxis protein-like protein</fullName>
    </submittedName>
</protein>
<reference evidence="3" key="1">
    <citation type="submission" date="2015-03" db="EMBL/GenBank/DDBJ databases">
        <title>Draft genome sequence of Mizugakiibacter sediminis skMP5.</title>
        <authorList>
            <person name="Watanabe T."/>
            <person name="Kojima H."/>
            <person name="Fukui M."/>
        </authorList>
    </citation>
    <scope>NUCLEOTIDE SEQUENCE</scope>
    <source>
        <strain evidence="3">SkMP5</strain>
    </source>
</reference>
<dbReference type="Proteomes" id="UP000253740">
    <property type="component" value="Unassembled WGS sequence"/>
</dbReference>
<proteinExistence type="predicted"/>
<gene>
    <name evidence="3" type="ORF">MBSD_2260</name>
    <name evidence="4" type="ORF">MBSD_n1541</name>
</gene>
<dbReference type="SUPFAM" id="SSF47226">
    <property type="entry name" value="Histidine-containing phosphotransfer domain, HPT domain"/>
    <property type="match status" value="1"/>
</dbReference>
<name>A0A0K8QPA2_9GAMM</name>
<keyword evidence="5" id="KW-1185">Reference proteome</keyword>
<dbReference type="RefSeq" id="WP_062536732.1">
    <property type="nucleotide sequence ID" value="NZ_DF970195.1"/>
</dbReference>
<dbReference type="GO" id="GO:0004672">
    <property type="term" value="F:protein kinase activity"/>
    <property type="evidence" value="ECO:0007669"/>
    <property type="project" value="UniProtKB-ARBA"/>
</dbReference>
<keyword evidence="1" id="KW-0902">Two-component regulatory system</keyword>
<dbReference type="GO" id="GO:0000160">
    <property type="term" value="P:phosphorelay signal transduction system"/>
    <property type="evidence" value="ECO:0007669"/>
    <property type="project" value="UniProtKB-KW"/>
</dbReference>
<dbReference type="Pfam" id="PF01627">
    <property type="entry name" value="Hpt"/>
    <property type="match status" value="1"/>
</dbReference>
<accession>A0A0K8QPA2</accession>
<dbReference type="AlphaFoldDB" id="A0A0K8QPA2"/>
<dbReference type="OrthoDB" id="5959919at2"/>
<feature type="domain" description="HPt" evidence="2">
    <location>
        <begin position="20"/>
        <end position="108"/>
    </location>
</feature>
<dbReference type="InterPro" id="IPR008207">
    <property type="entry name" value="Sig_transdc_His_kin_Hpt_dom"/>
</dbReference>
<evidence type="ECO:0000259" key="2">
    <source>
        <dbReference type="Pfam" id="PF01627"/>
    </source>
</evidence>
<sequence>MHPSDDDDFDFDARLAALTRDYVRALPQRRDELARLWDACRGGAAAAEDWAALRQSVHRLSGSAPNYGFEALGEAARAVDVLLSGTAPCRDAATLAPAIAACAAALEAAIAGG</sequence>
<organism evidence="4">
    <name type="scientific">Mizugakiibacter sediminis</name>
    <dbReference type="NCBI Taxonomy" id="1475481"/>
    <lineage>
        <taxon>Bacteria</taxon>
        <taxon>Pseudomonadati</taxon>
        <taxon>Pseudomonadota</taxon>
        <taxon>Gammaproteobacteria</taxon>
        <taxon>Lysobacterales</taxon>
        <taxon>Rhodanobacteraceae</taxon>
        <taxon>Mizugakiibacter</taxon>
    </lineage>
</organism>
<dbReference type="InterPro" id="IPR036641">
    <property type="entry name" value="HPT_dom_sf"/>
</dbReference>
<dbReference type="EMBL" id="DF952382">
    <property type="protein sequence ID" value="GAN45709.1"/>
    <property type="molecule type" value="Genomic_DNA"/>
</dbReference>
<dbReference type="STRING" id="1475481.GCA_000953855_01570"/>